<gene>
    <name evidence="3" type="ORF">E0L21_23820</name>
</gene>
<keyword evidence="3" id="KW-0645">Protease</keyword>
<evidence type="ECO:0000256" key="1">
    <source>
        <dbReference type="SAM" id="Phobius"/>
    </source>
</evidence>
<keyword evidence="1" id="KW-0812">Transmembrane</keyword>
<dbReference type="GO" id="GO:0008237">
    <property type="term" value="F:metallopeptidase activity"/>
    <property type="evidence" value="ECO:0007669"/>
    <property type="project" value="UniProtKB-KW"/>
</dbReference>
<dbReference type="Proteomes" id="UP000291793">
    <property type="component" value="Unassembled WGS sequence"/>
</dbReference>
<dbReference type="GO" id="GO:0080120">
    <property type="term" value="P:CAAX-box protein maturation"/>
    <property type="evidence" value="ECO:0007669"/>
    <property type="project" value="UniProtKB-ARBA"/>
</dbReference>
<keyword evidence="1" id="KW-1133">Transmembrane helix</keyword>
<reference evidence="3 4" key="1">
    <citation type="submission" date="2019-02" db="EMBL/GenBank/DDBJ databases">
        <title>The draft genome of Kosakonia quasisacchari strain WCHKQ120001.</title>
        <authorList>
            <person name="Wang C."/>
            <person name="Feng Y."/>
            <person name="Zong Z."/>
        </authorList>
    </citation>
    <scope>NUCLEOTIDE SEQUENCE [LARGE SCALE GENOMIC DNA]</scope>
    <source>
        <strain evidence="3 4">WCHKQ120001</strain>
    </source>
</reference>
<proteinExistence type="predicted"/>
<feature type="domain" description="CAAX prenyl protease 2/Lysostaphin resistance protein A-like" evidence="2">
    <location>
        <begin position="98"/>
        <end position="191"/>
    </location>
</feature>
<dbReference type="Pfam" id="PF02517">
    <property type="entry name" value="Rce1-like"/>
    <property type="match status" value="1"/>
</dbReference>
<feature type="transmembrane region" description="Helical" evidence="1">
    <location>
        <begin position="7"/>
        <end position="31"/>
    </location>
</feature>
<evidence type="ECO:0000313" key="4">
    <source>
        <dbReference type="Proteomes" id="UP000291793"/>
    </source>
</evidence>
<feature type="transmembrane region" description="Helical" evidence="1">
    <location>
        <begin position="37"/>
        <end position="56"/>
    </location>
</feature>
<feature type="transmembrane region" description="Helical" evidence="1">
    <location>
        <begin position="178"/>
        <end position="198"/>
    </location>
</feature>
<protein>
    <submittedName>
        <fullName evidence="3">CPBP family intramembrane metalloprotease</fullName>
    </submittedName>
</protein>
<evidence type="ECO:0000313" key="3">
    <source>
        <dbReference type="EMBL" id="TCB96656.1"/>
    </source>
</evidence>
<accession>A0A4R0GHQ3</accession>
<evidence type="ECO:0000259" key="2">
    <source>
        <dbReference type="Pfam" id="PF02517"/>
    </source>
</evidence>
<sequence>MIFRKKLFVYFSPVLFSIGITALPLLTIKWIGLENSLYLMCLLEFILGLVVAVFIYKNTWRFGDKGTFFKCLSLIFFIQLIVYVKRDASVESVQFSVSQIVPFLFTALIVPFYEECIYRGCLVDFFHGLFKSNLVIPVMLSSVIFSGMHTQYSGILDFSVLFIVSLILSFARFKSGSLLPSMLLHSSMNAFVLVLNFVSSK</sequence>
<feature type="transmembrane region" description="Helical" evidence="1">
    <location>
        <begin position="68"/>
        <end position="84"/>
    </location>
</feature>
<organism evidence="3 4">
    <name type="scientific">Kosakonia quasisacchari</name>
    <dbReference type="NCBI Taxonomy" id="2529380"/>
    <lineage>
        <taxon>Bacteria</taxon>
        <taxon>Pseudomonadati</taxon>
        <taxon>Pseudomonadota</taxon>
        <taxon>Gammaproteobacteria</taxon>
        <taxon>Enterobacterales</taxon>
        <taxon>Enterobacteriaceae</taxon>
        <taxon>Kosakonia</taxon>
    </lineage>
</organism>
<keyword evidence="3" id="KW-0482">Metalloprotease</keyword>
<dbReference type="GO" id="GO:0004175">
    <property type="term" value="F:endopeptidase activity"/>
    <property type="evidence" value="ECO:0007669"/>
    <property type="project" value="UniProtKB-ARBA"/>
</dbReference>
<feature type="transmembrane region" description="Helical" evidence="1">
    <location>
        <begin position="96"/>
        <end position="113"/>
    </location>
</feature>
<dbReference type="GO" id="GO:0006508">
    <property type="term" value="P:proteolysis"/>
    <property type="evidence" value="ECO:0007669"/>
    <property type="project" value="UniProtKB-KW"/>
</dbReference>
<dbReference type="AlphaFoldDB" id="A0A4R0GHQ3"/>
<name>A0A4R0GHQ3_9ENTR</name>
<keyword evidence="3" id="KW-0378">Hydrolase</keyword>
<comment type="caution">
    <text evidence="3">The sequence shown here is derived from an EMBL/GenBank/DDBJ whole genome shotgun (WGS) entry which is preliminary data.</text>
</comment>
<dbReference type="EMBL" id="SJOP01000037">
    <property type="protein sequence ID" value="TCB96656.1"/>
    <property type="molecule type" value="Genomic_DNA"/>
</dbReference>
<dbReference type="InterPro" id="IPR003675">
    <property type="entry name" value="Rce1/LyrA-like_dom"/>
</dbReference>
<dbReference type="OrthoDB" id="6617572at2"/>
<keyword evidence="4" id="KW-1185">Reference proteome</keyword>
<keyword evidence="1" id="KW-0472">Membrane</keyword>
<feature type="transmembrane region" description="Helical" evidence="1">
    <location>
        <begin position="125"/>
        <end position="145"/>
    </location>
</feature>